<organism evidence="1 2">
    <name type="scientific">Olsenella profusa F0195</name>
    <dbReference type="NCBI Taxonomy" id="1125712"/>
    <lineage>
        <taxon>Bacteria</taxon>
        <taxon>Bacillati</taxon>
        <taxon>Actinomycetota</taxon>
        <taxon>Coriobacteriia</taxon>
        <taxon>Coriobacteriales</taxon>
        <taxon>Atopobiaceae</taxon>
        <taxon>Olsenella</taxon>
    </lineage>
</organism>
<dbReference type="RefSeq" id="WP_021726414.1">
    <property type="nucleotide sequence ID" value="NZ_AWEZ01000050.1"/>
</dbReference>
<sequence length="192" mass="20548">MAIVVPRRSLLSLLVPLVLAGCRSPEGYGPRSTMSDEDASAACLDELSSLVADSDADGLVAAFSEEARSADSDLAAKATEVMSLMGGGTLGDGDFWSSQGNVRTGSIYIISTATVTAPDGTRWQMHVTDCTLNRDDPSKVGLKSIEVIPNSDWDAPKGFGWYNESDDFPAGIRLITSWEGWDPHTSPYDPNW</sequence>
<proteinExistence type="predicted"/>
<evidence type="ECO:0000313" key="1">
    <source>
        <dbReference type="EMBL" id="ERL07904.1"/>
    </source>
</evidence>
<protein>
    <submittedName>
        <fullName evidence="1">Putative lipoprotein</fullName>
    </submittedName>
</protein>
<gene>
    <name evidence="1" type="ORF">HMPREF1316_1817</name>
</gene>
<dbReference type="AlphaFoldDB" id="U2T4C8"/>
<dbReference type="Gene3D" id="3.10.450.50">
    <property type="match status" value="1"/>
</dbReference>
<dbReference type="Proteomes" id="UP000016638">
    <property type="component" value="Unassembled WGS sequence"/>
</dbReference>
<dbReference type="STRING" id="1125712.HMPREF1316_1817"/>
<dbReference type="EMBL" id="AWEZ01000050">
    <property type="protein sequence ID" value="ERL07904.1"/>
    <property type="molecule type" value="Genomic_DNA"/>
</dbReference>
<keyword evidence="1" id="KW-0449">Lipoprotein</keyword>
<dbReference type="PROSITE" id="PS51257">
    <property type="entry name" value="PROKAR_LIPOPROTEIN"/>
    <property type="match status" value="1"/>
</dbReference>
<name>U2T4C8_9ACTN</name>
<comment type="caution">
    <text evidence="1">The sequence shown here is derived from an EMBL/GenBank/DDBJ whole genome shotgun (WGS) entry which is preliminary data.</text>
</comment>
<reference evidence="1 2" key="1">
    <citation type="submission" date="2013-08" db="EMBL/GenBank/DDBJ databases">
        <authorList>
            <person name="Durkin A.S."/>
            <person name="Haft D.R."/>
            <person name="McCorrison J."/>
            <person name="Torralba M."/>
            <person name="Gillis M."/>
            <person name="Haft D.H."/>
            <person name="Methe B."/>
            <person name="Sutton G."/>
            <person name="Nelson K.E."/>
        </authorList>
    </citation>
    <scope>NUCLEOTIDE SEQUENCE [LARGE SCALE GENOMIC DNA]</scope>
    <source>
        <strain evidence="1 2">F0195</strain>
    </source>
</reference>
<accession>U2T4C8</accession>
<keyword evidence="2" id="KW-1185">Reference proteome</keyword>
<dbReference type="PATRIC" id="fig|1125712.3.peg.1531"/>
<evidence type="ECO:0000313" key="2">
    <source>
        <dbReference type="Proteomes" id="UP000016638"/>
    </source>
</evidence>